<dbReference type="AlphaFoldDB" id="A0A9D6HQF1"/>
<evidence type="ECO:0000259" key="3">
    <source>
        <dbReference type="Pfam" id="PF07969"/>
    </source>
</evidence>
<evidence type="ECO:0000313" key="4">
    <source>
        <dbReference type="EMBL" id="MBI2052161.1"/>
    </source>
</evidence>
<dbReference type="InterPro" id="IPR011059">
    <property type="entry name" value="Metal-dep_hydrolase_composite"/>
</dbReference>
<dbReference type="SUPFAM" id="SSF51338">
    <property type="entry name" value="Composite domain of metallo-dependent hydrolases"/>
    <property type="match status" value="1"/>
</dbReference>
<reference evidence="4" key="1">
    <citation type="submission" date="2020-07" db="EMBL/GenBank/DDBJ databases">
        <title>Huge and variable diversity of episymbiotic CPR bacteria and DPANN archaea in groundwater ecosystems.</title>
        <authorList>
            <person name="He C.Y."/>
            <person name="Keren R."/>
            <person name="Whittaker M."/>
            <person name="Farag I.F."/>
            <person name="Doudna J."/>
            <person name="Cate J.H.D."/>
            <person name="Banfield J.F."/>
        </authorList>
    </citation>
    <scope>NUCLEOTIDE SEQUENCE</scope>
    <source>
        <strain evidence="4">NC_groundwater_191_Ag_S-0.1um_45_8</strain>
    </source>
</reference>
<dbReference type="GO" id="GO:0006046">
    <property type="term" value="P:N-acetylglucosamine catabolic process"/>
    <property type="evidence" value="ECO:0007669"/>
    <property type="project" value="TreeGrafter"/>
</dbReference>
<proteinExistence type="inferred from homology"/>
<dbReference type="GO" id="GO:0008448">
    <property type="term" value="F:N-acetylglucosamine-6-phosphate deacetylase activity"/>
    <property type="evidence" value="ECO:0007669"/>
    <property type="project" value="TreeGrafter"/>
</dbReference>
<feature type="non-terminal residue" evidence="4">
    <location>
        <position position="1"/>
    </location>
</feature>
<evidence type="ECO:0000256" key="1">
    <source>
        <dbReference type="ARBA" id="ARBA00010716"/>
    </source>
</evidence>
<dbReference type="SUPFAM" id="SSF51556">
    <property type="entry name" value="Metallo-dependent hydrolases"/>
    <property type="match status" value="1"/>
</dbReference>
<organism evidence="4 5">
    <name type="scientific">Candidatus Sungiibacteriota bacterium</name>
    <dbReference type="NCBI Taxonomy" id="2750080"/>
    <lineage>
        <taxon>Bacteria</taxon>
        <taxon>Candidatus Sungiibacteriota</taxon>
    </lineage>
</organism>
<dbReference type="InterPro" id="IPR032466">
    <property type="entry name" value="Metal_Hydrolase"/>
</dbReference>
<protein>
    <submittedName>
        <fullName evidence="4">Amidohydrolase family protein</fullName>
    </submittedName>
</protein>
<feature type="domain" description="Amidohydrolase 3" evidence="3">
    <location>
        <begin position="1"/>
        <end position="153"/>
    </location>
</feature>
<gene>
    <name evidence="4" type="ORF">HYT38_00580</name>
</gene>
<evidence type="ECO:0000313" key="5">
    <source>
        <dbReference type="Proteomes" id="UP000786662"/>
    </source>
</evidence>
<comment type="caution">
    <text evidence="4">The sequence shown here is derived from an EMBL/GenBank/DDBJ whole genome shotgun (WGS) entry which is preliminary data.</text>
</comment>
<accession>A0A9D6HQF1</accession>
<keyword evidence="2" id="KW-0378">Hydrolase</keyword>
<dbReference type="InterPro" id="IPR013108">
    <property type="entry name" value="Amidohydro_3"/>
</dbReference>
<dbReference type="Proteomes" id="UP000786662">
    <property type="component" value="Unassembled WGS sequence"/>
</dbReference>
<comment type="similarity">
    <text evidence="1">Belongs to the metallo-dependent hydrolases superfamily. NagA family.</text>
</comment>
<dbReference type="PANTHER" id="PTHR11113:SF14">
    <property type="entry name" value="N-ACETYLGLUCOSAMINE-6-PHOSPHATE DEACETYLASE"/>
    <property type="match status" value="1"/>
</dbReference>
<sequence length="478" mass="52776">IDASGQVVAPGFIDVQNHSDSYGGILRDSHLESMARQGITTILVGQCGSSLAPLLKGSLASIQKWADIGGINVNWKSAAEFFETMSRRGLGVNLATLAGHATLRRDFIGDTSRPLNPKEELQMMSLLKRSLQEGVYGVSIGLAYTHERLAAEEEIHRLLKVARNYDSVVSFHLRNEGAEIFSSINEVFGFLRHTPVKSKISHLKILGEKNTVASEKLLRMLEVASRDGLSAYFDVYPYTASAVVLYLLLPEWATLGGKNDLIKKIKNKNIRADIARDLETKNYPYDKITIASAALGQNFTGRTLAQIAKDQNTSAPEAVLNLILAARDQVTVFWHDLDENILDNLIKHPHAMIATDGSGYGPNDRFSKQVPHPRSFGATARVLGKYVRERKIINLETAIYKMTAMPAGWLGLNNRGALAKNNFADVVVFDPQNIKDLATYENPFKHPAGINQVIINGQFAVKNGQYQNILAGRTLRRI</sequence>
<dbReference type="Pfam" id="PF07969">
    <property type="entry name" value="Amidohydro_3"/>
    <property type="match status" value="1"/>
</dbReference>
<name>A0A9D6HQF1_9BACT</name>
<dbReference type="EMBL" id="JACOYY010000022">
    <property type="protein sequence ID" value="MBI2052161.1"/>
    <property type="molecule type" value="Genomic_DNA"/>
</dbReference>
<evidence type="ECO:0000256" key="2">
    <source>
        <dbReference type="ARBA" id="ARBA00022801"/>
    </source>
</evidence>
<dbReference type="Gene3D" id="3.20.20.140">
    <property type="entry name" value="Metal-dependent hydrolases"/>
    <property type="match status" value="2"/>
</dbReference>
<dbReference type="PANTHER" id="PTHR11113">
    <property type="entry name" value="N-ACETYLGLUCOSAMINE-6-PHOSPHATE DEACETYLASE"/>
    <property type="match status" value="1"/>
</dbReference>